<keyword evidence="5" id="KW-0547">Nucleotide-binding</keyword>
<name>A0A6I4J410_9SPHN</name>
<dbReference type="Gene3D" id="3.30.450.40">
    <property type="match status" value="1"/>
</dbReference>
<dbReference type="SUPFAM" id="SSF52402">
    <property type="entry name" value="Adenine nucleotide alpha hydrolases-like"/>
    <property type="match status" value="1"/>
</dbReference>
<comment type="subcellular location">
    <subcellularLocation>
        <location evidence="1">Membrane</location>
        <topology evidence="1">Multi-pass membrane protein</topology>
    </subcellularLocation>
</comment>
<evidence type="ECO:0000313" key="14">
    <source>
        <dbReference type="EMBL" id="MVO78818.1"/>
    </source>
</evidence>
<dbReference type="RefSeq" id="WP_157027788.1">
    <property type="nucleotide sequence ID" value="NZ_WQMS01000016.1"/>
</dbReference>
<dbReference type="PANTHER" id="PTHR45569">
    <property type="entry name" value="SENSOR PROTEIN KDPD"/>
    <property type="match status" value="1"/>
</dbReference>
<keyword evidence="7" id="KW-0067">ATP-binding</keyword>
<feature type="transmembrane region" description="Helical" evidence="11">
    <location>
        <begin position="206"/>
        <end position="226"/>
    </location>
</feature>
<dbReference type="InterPro" id="IPR025201">
    <property type="entry name" value="KdpD_TM"/>
</dbReference>
<organism evidence="14 15">
    <name type="scientific">Sphingomonas horti</name>
    <dbReference type="NCBI Taxonomy" id="2682842"/>
    <lineage>
        <taxon>Bacteria</taxon>
        <taxon>Pseudomonadati</taxon>
        <taxon>Pseudomonadota</taxon>
        <taxon>Alphaproteobacteria</taxon>
        <taxon>Sphingomonadales</taxon>
        <taxon>Sphingomonadaceae</taxon>
        <taxon>Sphingomonas</taxon>
    </lineage>
</organism>
<evidence type="ECO:0000256" key="9">
    <source>
        <dbReference type="ARBA" id="ARBA00023012"/>
    </source>
</evidence>
<dbReference type="Pfam" id="PF13493">
    <property type="entry name" value="DUF4118"/>
    <property type="match status" value="1"/>
</dbReference>
<keyword evidence="6" id="KW-0418">Kinase</keyword>
<evidence type="ECO:0000256" key="2">
    <source>
        <dbReference type="ARBA" id="ARBA00022553"/>
    </source>
</evidence>
<dbReference type="Gene3D" id="3.40.50.620">
    <property type="entry name" value="HUPs"/>
    <property type="match status" value="1"/>
</dbReference>
<evidence type="ECO:0000256" key="3">
    <source>
        <dbReference type="ARBA" id="ARBA00022679"/>
    </source>
</evidence>
<keyword evidence="2" id="KW-0597">Phosphoprotein</keyword>
<evidence type="ECO:0000259" key="13">
    <source>
        <dbReference type="Pfam" id="PF13493"/>
    </source>
</evidence>
<dbReference type="AlphaFoldDB" id="A0A6I4J410"/>
<keyword evidence="8 11" id="KW-1133">Transmembrane helix</keyword>
<keyword evidence="15" id="KW-1185">Reference proteome</keyword>
<feature type="domain" description="Sensor protein KdpD transmembrane" evidence="13">
    <location>
        <begin position="158"/>
        <end position="259"/>
    </location>
</feature>
<dbReference type="Proteomes" id="UP000441389">
    <property type="component" value="Unassembled WGS sequence"/>
</dbReference>
<accession>A0A6I4J410</accession>
<dbReference type="GO" id="GO:0005524">
    <property type="term" value="F:ATP binding"/>
    <property type="evidence" value="ECO:0007669"/>
    <property type="project" value="UniProtKB-KW"/>
</dbReference>
<keyword evidence="9" id="KW-0902">Two-component regulatory system</keyword>
<evidence type="ECO:0000256" key="6">
    <source>
        <dbReference type="ARBA" id="ARBA00022777"/>
    </source>
</evidence>
<evidence type="ECO:0000256" key="1">
    <source>
        <dbReference type="ARBA" id="ARBA00004141"/>
    </source>
</evidence>
<evidence type="ECO:0000256" key="7">
    <source>
        <dbReference type="ARBA" id="ARBA00022840"/>
    </source>
</evidence>
<evidence type="ECO:0000256" key="10">
    <source>
        <dbReference type="ARBA" id="ARBA00023136"/>
    </source>
</evidence>
<comment type="caution">
    <text evidence="14">The sequence shown here is derived from an EMBL/GenBank/DDBJ whole genome shotgun (WGS) entry which is preliminary data.</text>
</comment>
<evidence type="ECO:0000259" key="12">
    <source>
        <dbReference type="Pfam" id="PF00582"/>
    </source>
</evidence>
<evidence type="ECO:0000256" key="8">
    <source>
        <dbReference type="ARBA" id="ARBA00022989"/>
    </source>
</evidence>
<dbReference type="PANTHER" id="PTHR45569:SF1">
    <property type="entry name" value="SENSOR PROTEIN KDPD"/>
    <property type="match status" value="1"/>
</dbReference>
<dbReference type="InterPro" id="IPR038318">
    <property type="entry name" value="KdpD_sf"/>
</dbReference>
<feature type="transmembrane region" description="Helical" evidence="11">
    <location>
        <begin position="232"/>
        <end position="251"/>
    </location>
</feature>
<dbReference type="GO" id="GO:0005886">
    <property type="term" value="C:plasma membrane"/>
    <property type="evidence" value="ECO:0007669"/>
    <property type="project" value="TreeGrafter"/>
</dbReference>
<evidence type="ECO:0000256" key="11">
    <source>
        <dbReference type="SAM" id="Phobius"/>
    </source>
</evidence>
<keyword evidence="10 11" id="KW-0472">Membrane</keyword>
<dbReference type="EMBL" id="WQMS01000016">
    <property type="protein sequence ID" value="MVO78818.1"/>
    <property type="molecule type" value="Genomic_DNA"/>
</dbReference>
<dbReference type="InterPro" id="IPR029016">
    <property type="entry name" value="GAF-like_dom_sf"/>
</dbReference>
<evidence type="ECO:0000256" key="5">
    <source>
        <dbReference type="ARBA" id="ARBA00022741"/>
    </source>
</evidence>
<dbReference type="InterPro" id="IPR014729">
    <property type="entry name" value="Rossmann-like_a/b/a_fold"/>
</dbReference>
<feature type="domain" description="UspA" evidence="12">
    <location>
        <begin position="13"/>
        <end position="113"/>
    </location>
</feature>
<reference evidence="14 15" key="1">
    <citation type="submission" date="2019-12" db="EMBL/GenBank/DDBJ databases">
        <authorList>
            <person name="Huq M.A."/>
        </authorList>
    </citation>
    <scope>NUCLEOTIDE SEQUENCE [LARGE SCALE GENOMIC DNA]</scope>
    <source>
        <strain evidence="14 15">MAH-20</strain>
    </source>
</reference>
<evidence type="ECO:0000256" key="4">
    <source>
        <dbReference type="ARBA" id="ARBA00022692"/>
    </source>
</evidence>
<dbReference type="GO" id="GO:0000155">
    <property type="term" value="F:phosphorelay sensor kinase activity"/>
    <property type="evidence" value="ECO:0007669"/>
    <property type="project" value="TreeGrafter"/>
</dbReference>
<evidence type="ECO:0000313" key="15">
    <source>
        <dbReference type="Proteomes" id="UP000441389"/>
    </source>
</evidence>
<dbReference type="InterPro" id="IPR052023">
    <property type="entry name" value="Histidine_kinase_KdpD"/>
</dbReference>
<keyword evidence="4 11" id="KW-0812">Transmembrane</keyword>
<dbReference type="InterPro" id="IPR006016">
    <property type="entry name" value="UspA"/>
</dbReference>
<dbReference type="Pfam" id="PF00582">
    <property type="entry name" value="Usp"/>
    <property type="match status" value="1"/>
</dbReference>
<proteinExistence type="predicted"/>
<dbReference type="Gene3D" id="1.20.120.620">
    <property type="entry name" value="Backbone structure of the membrane domain of e. Coli histidine kinase receptor kdpd"/>
    <property type="match status" value="1"/>
</dbReference>
<gene>
    <name evidence="14" type="ORF">GON01_12855</name>
</gene>
<feature type="transmembrane region" description="Helical" evidence="11">
    <location>
        <begin position="178"/>
        <end position="199"/>
    </location>
</feature>
<protein>
    <submittedName>
        <fullName evidence="14">DUF4118 domain-containing protein</fullName>
    </submittedName>
</protein>
<keyword evidence="3" id="KW-0808">Transferase</keyword>
<sequence>MAADGSIGADAPRSILAAIGRGSTSLSVVRRAADLARAYRCPWEAVHVVTPDAFDKNSDLDAAEALTEAAELGAAVARIPAASVADGLCAHIEDAHVTDIVMGTHRRSGWRAFVQRRLPGQLVDRGVAADIHLVPSAARPLPKRGKRAVPARDPAAPYWKTAGLTVATAAVAMALSPWLSTGALSLLFLFPVIGAAALFGTRPGLLSAALAVLLTNFLFVEPHFAFKPSMPQSWVLAVVLGLAAAHTGFVTSELRRRVGLSDRNARENASLAGFALQLTRVSDWAGTARIVCSEVSSLMGGLQTVVVREVEGELTCIAGFPGEAMFSPVDTTALEWAWQKGEEAGSGTRILADANWQFQPLRTSLGTLAVLGLASEDGRDPVRADQKVLLATLLAQAALAHERLRLEDEMRAAAAPNAPAA</sequence>